<keyword evidence="3" id="KW-1185">Reference proteome</keyword>
<gene>
    <name evidence="2" type="ORF">F506_18670</name>
</gene>
<name>A0ABN4I2Q6_9BURK</name>
<proteinExistence type="predicted"/>
<organism evidence="2 3">
    <name type="scientific">Herbaspirillum hiltneri N3</name>
    <dbReference type="NCBI Taxonomy" id="1262470"/>
    <lineage>
        <taxon>Bacteria</taxon>
        <taxon>Pseudomonadati</taxon>
        <taxon>Pseudomonadota</taxon>
        <taxon>Betaproteobacteria</taxon>
        <taxon>Burkholderiales</taxon>
        <taxon>Oxalobacteraceae</taxon>
        <taxon>Herbaspirillum</taxon>
    </lineage>
</organism>
<dbReference type="EMBL" id="CP011409">
    <property type="protein sequence ID" value="AKZ64409.1"/>
    <property type="molecule type" value="Genomic_DNA"/>
</dbReference>
<feature type="region of interest" description="Disordered" evidence="1">
    <location>
        <begin position="71"/>
        <end position="92"/>
    </location>
</feature>
<protein>
    <submittedName>
        <fullName evidence="2">Uncharacterized protein</fullName>
    </submittedName>
</protein>
<dbReference type="Proteomes" id="UP000063429">
    <property type="component" value="Chromosome"/>
</dbReference>
<accession>A0ABN4I2Q6</accession>
<dbReference type="RefSeq" id="WP_053199908.1">
    <property type="nucleotide sequence ID" value="NZ_CP011409.1"/>
</dbReference>
<evidence type="ECO:0000313" key="2">
    <source>
        <dbReference type="EMBL" id="AKZ64409.1"/>
    </source>
</evidence>
<evidence type="ECO:0000256" key="1">
    <source>
        <dbReference type="SAM" id="MobiDB-lite"/>
    </source>
</evidence>
<reference evidence="3" key="1">
    <citation type="journal article" date="2015" name="Genome Announc.">
        <title>Complete Genome Sequence of Herbaspirillum hiltneri N3 (DSM 17495), Isolated from Surface-Sterilized Wheat Roots.</title>
        <authorList>
            <person name="Guizelini D."/>
            <person name="Saizaki P.M."/>
            <person name="Coimbra N.A."/>
            <person name="Weiss V.A."/>
            <person name="Faoro H."/>
            <person name="Sfeir M.Z."/>
            <person name="Baura V.A."/>
            <person name="Monteiro R.A."/>
            <person name="Chubatsu L.S."/>
            <person name="Souza E.M."/>
            <person name="Cruz L.M."/>
            <person name="Pedrosa F.O."/>
            <person name="Raittz R.T."/>
            <person name="Marchaukoski J.N."/>
            <person name="Steffens M.B."/>
        </authorList>
    </citation>
    <scope>NUCLEOTIDE SEQUENCE [LARGE SCALE GENOMIC DNA]</scope>
    <source>
        <strain evidence="3">N3</strain>
    </source>
</reference>
<sequence length="92" mass="9822">MDIFILEYKMKNIKQIACQRVFERLAGTAESGETACRSLFGGIAANAARSEDRWRKGAVLDRKRGEMRSIGASGNANLVPAPDFGAGGDACG</sequence>
<evidence type="ECO:0000313" key="3">
    <source>
        <dbReference type="Proteomes" id="UP000063429"/>
    </source>
</evidence>